<keyword evidence="2" id="KW-1185">Reference proteome</keyword>
<accession>A0A923KW94</accession>
<sequence length="114" mass="13247">MNIPMLKHSNRKREYNLYNQNQIDEVVYCYLFDAVSHRKLDQVVLGLDSAESHGYQAMGILHYLGVTKEFKGLFSDIELEKTIDLLSEKDGIYYSEIIDTLKSILQKSNDNKQI</sequence>
<evidence type="ECO:0000313" key="1">
    <source>
        <dbReference type="EMBL" id="MBC3887808.1"/>
    </source>
</evidence>
<dbReference type="AlphaFoldDB" id="A0A923KW94"/>
<protein>
    <submittedName>
        <fullName evidence="1">Uncharacterized protein</fullName>
    </submittedName>
</protein>
<dbReference type="OrthoDB" id="9779761at2"/>
<dbReference type="Proteomes" id="UP000616595">
    <property type="component" value="Unassembled WGS sequence"/>
</dbReference>
<dbReference type="RefSeq" id="WP_148567315.1">
    <property type="nucleotide sequence ID" value="NZ_RXYA01000009.1"/>
</dbReference>
<dbReference type="EMBL" id="WJBD01000005">
    <property type="protein sequence ID" value="MBC3887808.1"/>
    <property type="molecule type" value="Genomic_DNA"/>
</dbReference>
<organism evidence="1 2">
    <name type="scientific">Acetobacterium paludosum</name>
    <dbReference type="NCBI Taxonomy" id="52693"/>
    <lineage>
        <taxon>Bacteria</taxon>
        <taxon>Bacillati</taxon>
        <taxon>Bacillota</taxon>
        <taxon>Clostridia</taxon>
        <taxon>Eubacteriales</taxon>
        <taxon>Eubacteriaceae</taxon>
        <taxon>Acetobacterium</taxon>
    </lineage>
</organism>
<gene>
    <name evidence="1" type="ORF">GH810_05745</name>
</gene>
<proteinExistence type="predicted"/>
<name>A0A923KW94_9FIRM</name>
<reference evidence="1" key="1">
    <citation type="submission" date="2019-10" db="EMBL/GenBank/DDBJ databases">
        <authorList>
            <person name="Ross D.E."/>
            <person name="Gulliver D."/>
        </authorList>
    </citation>
    <scope>NUCLEOTIDE SEQUENCE</scope>
    <source>
        <strain evidence="1">DER-2019</strain>
    </source>
</reference>
<reference evidence="1" key="2">
    <citation type="submission" date="2020-10" db="EMBL/GenBank/DDBJ databases">
        <title>Comparative genomics of the Acetobacterium genus.</title>
        <authorList>
            <person name="Marshall C."/>
            <person name="May H."/>
            <person name="Norman S."/>
        </authorList>
    </citation>
    <scope>NUCLEOTIDE SEQUENCE</scope>
    <source>
        <strain evidence="1">DER-2019</strain>
    </source>
</reference>
<comment type="caution">
    <text evidence="1">The sequence shown here is derived from an EMBL/GenBank/DDBJ whole genome shotgun (WGS) entry which is preliminary data.</text>
</comment>
<evidence type="ECO:0000313" key="2">
    <source>
        <dbReference type="Proteomes" id="UP000616595"/>
    </source>
</evidence>